<dbReference type="RefSeq" id="XP_013759541.1">
    <property type="nucleotide sequence ID" value="XM_013904087.1"/>
</dbReference>
<dbReference type="PANTHER" id="PTHR18916">
    <property type="entry name" value="DYNACTIN 1-RELATED MICROTUBULE-BINDING"/>
    <property type="match status" value="1"/>
</dbReference>
<organism evidence="3 4">
    <name type="scientific">Thecamonas trahens ATCC 50062</name>
    <dbReference type="NCBI Taxonomy" id="461836"/>
    <lineage>
        <taxon>Eukaryota</taxon>
        <taxon>Apusozoa</taxon>
        <taxon>Apusomonadida</taxon>
        <taxon>Apusomonadidae</taxon>
        <taxon>Thecamonas</taxon>
    </lineage>
</organism>
<gene>
    <name evidence="3" type="ORF">AMSG_02640</name>
</gene>
<dbReference type="PROSITE" id="PS50245">
    <property type="entry name" value="CAP_GLY_2"/>
    <property type="match status" value="1"/>
</dbReference>
<dbReference type="eggNOG" id="KOG0241">
    <property type="taxonomic scope" value="Eukaryota"/>
</dbReference>
<sequence>MLPGRLREGAKVSLVRAGRPVRGTVRFVGLTHFAPGMWVGVELERKAGKSNGSVAGVSYFVCKPRYGVFVRPDAVRLQLHGGARPPHPGRVITSPAAVASVSISASMVDAIARHAADEAARRDRVAAQRSRSRHARRTAAVGARTDSGGAHALPLLPREAVDPRGAVPAHKRRYHASMQATKFKVGDFVKAAYDRIGVELHGFVISVGYRPGRSGLWIGLAVDCPPHTLPLIPKYCEVDPSTPPGAHASAFFVRPSALEHGDKNDFILYSERSRAGREAAAAAAIDAAAEALLDDVDADADSLLSNVPSFCSDSAGDGSEHRPPPPADWSFSSSDDEYAPVPVAAGLSGALPQ</sequence>
<dbReference type="Gene3D" id="2.30.30.190">
    <property type="entry name" value="CAP Gly-rich-like domain"/>
    <property type="match status" value="1"/>
</dbReference>
<feature type="region of interest" description="Disordered" evidence="1">
    <location>
        <begin position="119"/>
        <end position="144"/>
    </location>
</feature>
<dbReference type="SMART" id="SM01052">
    <property type="entry name" value="CAP_GLY"/>
    <property type="match status" value="1"/>
</dbReference>
<dbReference type="InterPro" id="IPR036859">
    <property type="entry name" value="CAP-Gly_dom_sf"/>
</dbReference>
<dbReference type="Proteomes" id="UP000054408">
    <property type="component" value="Unassembled WGS sequence"/>
</dbReference>
<keyword evidence="4" id="KW-1185">Reference proteome</keyword>
<dbReference type="GeneID" id="25562302"/>
<dbReference type="InterPro" id="IPR000938">
    <property type="entry name" value="CAP-Gly_domain"/>
</dbReference>
<dbReference type="Pfam" id="PF01302">
    <property type="entry name" value="CAP_GLY"/>
    <property type="match status" value="1"/>
</dbReference>
<accession>A0A0L0D6D1</accession>
<proteinExistence type="predicted"/>
<evidence type="ECO:0000313" key="3">
    <source>
        <dbReference type="EMBL" id="KNC47616.1"/>
    </source>
</evidence>
<feature type="region of interest" description="Disordered" evidence="1">
    <location>
        <begin position="311"/>
        <end position="353"/>
    </location>
</feature>
<feature type="domain" description="CAP-Gly" evidence="2">
    <location>
        <begin position="29"/>
        <end position="71"/>
    </location>
</feature>
<dbReference type="STRING" id="461836.A0A0L0D6D1"/>
<protein>
    <submittedName>
        <fullName evidence="3">Dynactin</fullName>
    </submittedName>
</protein>
<name>A0A0L0D6D1_THETB</name>
<evidence type="ECO:0000313" key="4">
    <source>
        <dbReference type="Proteomes" id="UP000054408"/>
    </source>
</evidence>
<dbReference type="SUPFAM" id="SSF74924">
    <property type="entry name" value="Cap-Gly domain"/>
    <property type="match status" value="1"/>
</dbReference>
<evidence type="ECO:0000259" key="2">
    <source>
        <dbReference type="PROSITE" id="PS50245"/>
    </source>
</evidence>
<dbReference type="EMBL" id="GL349447">
    <property type="protein sequence ID" value="KNC47616.1"/>
    <property type="molecule type" value="Genomic_DNA"/>
</dbReference>
<reference evidence="3 4" key="1">
    <citation type="submission" date="2010-05" db="EMBL/GenBank/DDBJ databases">
        <title>The Genome Sequence of Thecamonas trahens ATCC 50062.</title>
        <authorList>
            <consortium name="The Broad Institute Genome Sequencing Platform"/>
            <person name="Russ C."/>
            <person name="Cuomo C."/>
            <person name="Shea T."/>
            <person name="Young S.K."/>
            <person name="Zeng Q."/>
            <person name="Koehrsen M."/>
            <person name="Haas B."/>
            <person name="Borodovsky M."/>
            <person name="Guigo R."/>
            <person name="Alvarado L."/>
            <person name="Berlin A."/>
            <person name="Bochicchio J."/>
            <person name="Borenstein D."/>
            <person name="Chapman S."/>
            <person name="Chen Z."/>
            <person name="Freedman E."/>
            <person name="Gellesch M."/>
            <person name="Goldberg J."/>
            <person name="Griggs A."/>
            <person name="Gujja S."/>
            <person name="Heilman E."/>
            <person name="Heiman D."/>
            <person name="Hepburn T."/>
            <person name="Howarth C."/>
            <person name="Jen D."/>
            <person name="Larson L."/>
            <person name="Mehta T."/>
            <person name="Park D."/>
            <person name="Pearson M."/>
            <person name="Roberts A."/>
            <person name="Saif S."/>
            <person name="Shenoy N."/>
            <person name="Sisk P."/>
            <person name="Stolte C."/>
            <person name="Sykes S."/>
            <person name="Thomson T."/>
            <person name="Walk T."/>
            <person name="White J."/>
            <person name="Yandava C."/>
            <person name="Burger G."/>
            <person name="Gray M.W."/>
            <person name="Holland P.W.H."/>
            <person name="King N."/>
            <person name="Lang F.B.F."/>
            <person name="Roger A.J."/>
            <person name="Ruiz-Trillo I."/>
            <person name="Lander E."/>
            <person name="Nusbaum C."/>
        </authorList>
    </citation>
    <scope>NUCLEOTIDE SEQUENCE [LARGE SCALE GENOMIC DNA]</scope>
    <source>
        <strain evidence="3 4">ATCC 50062</strain>
    </source>
</reference>
<dbReference type="OrthoDB" id="2130750at2759"/>
<dbReference type="AlphaFoldDB" id="A0A0L0D6D1"/>
<evidence type="ECO:0000256" key="1">
    <source>
        <dbReference type="SAM" id="MobiDB-lite"/>
    </source>
</evidence>